<keyword evidence="2" id="KW-1185">Reference proteome</keyword>
<proteinExistence type="predicted"/>
<comment type="caution">
    <text evidence="1">The sequence shown here is derived from an EMBL/GenBank/DDBJ whole genome shotgun (WGS) entry which is preliminary data.</text>
</comment>
<name>A0ABS7SLF8_9BURK</name>
<reference evidence="1 2" key="1">
    <citation type="submission" date="2021-01" db="EMBL/GenBank/DDBJ databases">
        <authorList>
            <person name="Ruan W."/>
            <person name="Khan S.A."/>
            <person name="Jeon C.O."/>
        </authorList>
    </citation>
    <scope>NUCLEOTIDE SEQUENCE [LARGE SCALE GENOMIC DNA]</scope>
    <source>
        <strain evidence="1 2">R798</strain>
    </source>
</reference>
<evidence type="ECO:0000313" key="2">
    <source>
        <dbReference type="Proteomes" id="UP000809349"/>
    </source>
</evidence>
<accession>A0ABS7SLF8</accession>
<dbReference type="Proteomes" id="UP000809349">
    <property type="component" value="Unassembled WGS sequence"/>
</dbReference>
<dbReference type="EMBL" id="JAFBIL020000002">
    <property type="protein sequence ID" value="MBZ2206522.1"/>
    <property type="molecule type" value="Genomic_DNA"/>
</dbReference>
<protein>
    <submittedName>
        <fullName evidence="1">Uncharacterized protein</fullName>
    </submittedName>
</protein>
<gene>
    <name evidence="1" type="ORF">I4X03_004525</name>
</gene>
<organism evidence="1 2">
    <name type="scientific">Massilia soli</name>
    <dbReference type="NCBI Taxonomy" id="2792854"/>
    <lineage>
        <taxon>Bacteria</taxon>
        <taxon>Pseudomonadati</taxon>
        <taxon>Pseudomonadota</taxon>
        <taxon>Betaproteobacteria</taxon>
        <taxon>Burkholderiales</taxon>
        <taxon>Oxalobacteraceae</taxon>
        <taxon>Telluria group</taxon>
        <taxon>Massilia</taxon>
    </lineage>
</organism>
<reference evidence="1 2" key="2">
    <citation type="submission" date="2021-08" db="EMBL/GenBank/DDBJ databases">
        <title>Massilia sp. R798.</title>
        <authorList>
            <person name="Baek J.H."/>
            <person name="Jung H.S."/>
            <person name="Kim K.R."/>
            <person name="Jeon C.O."/>
        </authorList>
    </citation>
    <scope>NUCLEOTIDE SEQUENCE [LARGE SCALE GENOMIC DNA]</scope>
    <source>
        <strain evidence="1 2">R798</strain>
    </source>
</reference>
<dbReference type="RefSeq" id="WP_223466374.1">
    <property type="nucleotide sequence ID" value="NZ_JAFBIL020000002.1"/>
</dbReference>
<evidence type="ECO:0000313" key="1">
    <source>
        <dbReference type="EMBL" id="MBZ2206522.1"/>
    </source>
</evidence>
<sequence length="151" mass="17229">MTEPNSTRPATCRYFKCLRCGWMHIGIQPNNAQEQVRQAEAFYVVASKINRVTTRGPDAYLECYERCYWCGAAASDFIPIRECDVPISSSSIAEVIMPELPTFRDLQLNYEQKFEVWAYVARCNDAGVPWDTISLDRLLSDLLSDEDGDND</sequence>